<comment type="similarity">
    <text evidence="1">Belongs to the cyclin family. Cyclin AB subfamily.</text>
</comment>
<name>A0AAV7TYA9_PLEWA</name>
<dbReference type="SMART" id="SM01332">
    <property type="entry name" value="Cyclin_C"/>
    <property type="match status" value="1"/>
</dbReference>
<dbReference type="GO" id="GO:0016538">
    <property type="term" value="F:cyclin-dependent protein serine/threonine kinase regulator activity"/>
    <property type="evidence" value="ECO:0007669"/>
    <property type="project" value="InterPro"/>
</dbReference>
<dbReference type="InterPro" id="IPR036915">
    <property type="entry name" value="Cyclin-like_sf"/>
</dbReference>
<evidence type="ECO:0000256" key="4">
    <source>
        <dbReference type="ARBA" id="ARBA00023306"/>
    </source>
</evidence>
<reference evidence="9" key="1">
    <citation type="journal article" date="2022" name="bioRxiv">
        <title>Sequencing and chromosome-scale assembly of the giantPleurodeles waltlgenome.</title>
        <authorList>
            <person name="Brown T."/>
            <person name="Elewa A."/>
            <person name="Iarovenko S."/>
            <person name="Subramanian E."/>
            <person name="Araus A.J."/>
            <person name="Petzold A."/>
            <person name="Susuki M."/>
            <person name="Suzuki K.-i.T."/>
            <person name="Hayashi T."/>
            <person name="Toyoda A."/>
            <person name="Oliveira C."/>
            <person name="Osipova E."/>
            <person name="Leigh N.D."/>
            <person name="Simon A."/>
            <person name="Yun M.H."/>
        </authorList>
    </citation>
    <scope>NUCLEOTIDE SEQUENCE</scope>
    <source>
        <strain evidence="9">20211129_DDA</strain>
        <tissue evidence="9">Liver</tissue>
    </source>
</reference>
<dbReference type="SUPFAM" id="SSF47954">
    <property type="entry name" value="Cyclin-like"/>
    <property type="match status" value="2"/>
</dbReference>
<dbReference type="Gene3D" id="1.10.472.10">
    <property type="entry name" value="Cyclin-like"/>
    <property type="match status" value="2"/>
</dbReference>
<dbReference type="PROSITE" id="PS00292">
    <property type="entry name" value="CYCLINS"/>
    <property type="match status" value="1"/>
</dbReference>
<feature type="domain" description="Cyclin-like" evidence="7">
    <location>
        <begin position="165"/>
        <end position="249"/>
    </location>
</feature>
<dbReference type="PIRSF" id="PIRSF001771">
    <property type="entry name" value="Cyclin_A_B_D_E"/>
    <property type="match status" value="1"/>
</dbReference>
<dbReference type="FunFam" id="1.10.472.10:FF:000001">
    <property type="entry name" value="G2/mitotic-specific cyclin"/>
    <property type="match status" value="1"/>
</dbReference>
<keyword evidence="3 5" id="KW-0195">Cyclin</keyword>
<evidence type="ECO:0000256" key="5">
    <source>
        <dbReference type="RuleBase" id="RU000383"/>
    </source>
</evidence>
<gene>
    <name evidence="9" type="ORF">NDU88_006944</name>
</gene>
<dbReference type="EMBL" id="JANPWB010000006">
    <property type="protein sequence ID" value="KAJ1181744.1"/>
    <property type="molecule type" value="Genomic_DNA"/>
</dbReference>
<dbReference type="InterPro" id="IPR048258">
    <property type="entry name" value="Cyclins_cyclin-box"/>
</dbReference>
<dbReference type="Pfam" id="PF02984">
    <property type="entry name" value="Cyclin_C"/>
    <property type="match status" value="1"/>
</dbReference>
<dbReference type="SMART" id="SM00385">
    <property type="entry name" value="CYCLIN"/>
    <property type="match status" value="2"/>
</dbReference>
<sequence length="394" mass="44372">MMHARRPISSLEAENPPKGGIARTKKLPGKRAVLGELGNKATAGVQQPKHVKVPVKVQPVVKPSNVSVRPKQHVPVKSVVQEPLPTVLCASSNDVSMDEDQLCQAFSDALINVENIDEDDNPQQCCSYVKEIFVYLRHLEVQQPVFPRYLDGREINGRMRAILIDWLVQVHSKFQLLQETLYMCVALIDRFLQIQPVSRNKLQLVGVASLLLASKYEEIFVPEAGDFVYMTDNAYSKAQILEMEMLILRELNFSLGRPLPIHFLRRASKASKADAVQHMLAKYLMELVLIDYDMAHFRPSEIAAASLCLAQKILGRGSWDPTTQYYTGYAEDNLVLVMKHMAKNVVRVNNNLTKHVATKNKYAASKLMKISTIPQLRSQLVENLYTSLMEGEGC</sequence>
<dbReference type="InterPro" id="IPR013763">
    <property type="entry name" value="Cyclin-like_dom"/>
</dbReference>
<evidence type="ECO:0000259" key="7">
    <source>
        <dbReference type="SMART" id="SM00385"/>
    </source>
</evidence>
<dbReference type="InterPro" id="IPR006671">
    <property type="entry name" value="Cyclin_N"/>
</dbReference>
<comment type="caution">
    <text evidence="9">The sequence shown here is derived from an EMBL/GenBank/DDBJ whole genome shotgun (WGS) entry which is preliminary data.</text>
</comment>
<feature type="domain" description="Cyclin C-terminal" evidence="8">
    <location>
        <begin position="258"/>
        <end position="376"/>
    </location>
</feature>
<dbReference type="Pfam" id="PF00134">
    <property type="entry name" value="Cyclin_N"/>
    <property type="match status" value="1"/>
</dbReference>
<dbReference type="AlphaFoldDB" id="A0AAV7TYA9"/>
<evidence type="ECO:0008006" key="11">
    <source>
        <dbReference type="Google" id="ProtNLM"/>
    </source>
</evidence>
<dbReference type="InterPro" id="IPR004367">
    <property type="entry name" value="Cyclin_C-dom"/>
</dbReference>
<dbReference type="GO" id="GO:0051301">
    <property type="term" value="P:cell division"/>
    <property type="evidence" value="ECO:0007669"/>
    <property type="project" value="UniProtKB-KW"/>
</dbReference>
<dbReference type="GO" id="GO:0044772">
    <property type="term" value="P:mitotic cell cycle phase transition"/>
    <property type="evidence" value="ECO:0007669"/>
    <property type="project" value="InterPro"/>
</dbReference>
<evidence type="ECO:0000313" key="10">
    <source>
        <dbReference type="Proteomes" id="UP001066276"/>
    </source>
</evidence>
<keyword evidence="4" id="KW-0131">Cell cycle</keyword>
<feature type="region of interest" description="Disordered" evidence="6">
    <location>
        <begin position="1"/>
        <end position="30"/>
    </location>
</feature>
<evidence type="ECO:0000259" key="8">
    <source>
        <dbReference type="SMART" id="SM01332"/>
    </source>
</evidence>
<dbReference type="InterPro" id="IPR039361">
    <property type="entry name" value="Cyclin"/>
</dbReference>
<keyword evidence="2" id="KW-0132">Cell division</keyword>
<dbReference type="InterPro" id="IPR046965">
    <property type="entry name" value="Cyclin_A/B-like"/>
</dbReference>
<evidence type="ECO:0000313" key="9">
    <source>
        <dbReference type="EMBL" id="KAJ1181744.1"/>
    </source>
</evidence>
<proteinExistence type="inferred from homology"/>
<protein>
    <recommendedName>
        <fullName evidence="11">Cyclin B2</fullName>
    </recommendedName>
</protein>
<evidence type="ECO:0000256" key="3">
    <source>
        <dbReference type="ARBA" id="ARBA00023127"/>
    </source>
</evidence>
<organism evidence="9 10">
    <name type="scientific">Pleurodeles waltl</name>
    <name type="common">Iberian ribbed newt</name>
    <dbReference type="NCBI Taxonomy" id="8319"/>
    <lineage>
        <taxon>Eukaryota</taxon>
        <taxon>Metazoa</taxon>
        <taxon>Chordata</taxon>
        <taxon>Craniata</taxon>
        <taxon>Vertebrata</taxon>
        <taxon>Euteleostomi</taxon>
        <taxon>Amphibia</taxon>
        <taxon>Batrachia</taxon>
        <taxon>Caudata</taxon>
        <taxon>Salamandroidea</taxon>
        <taxon>Salamandridae</taxon>
        <taxon>Pleurodelinae</taxon>
        <taxon>Pleurodeles</taxon>
    </lineage>
</organism>
<dbReference type="PANTHER" id="PTHR10177">
    <property type="entry name" value="CYCLINS"/>
    <property type="match status" value="1"/>
</dbReference>
<accession>A0AAV7TYA9</accession>
<keyword evidence="10" id="KW-1185">Reference proteome</keyword>
<evidence type="ECO:0000256" key="6">
    <source>
        <dbReference type="SAM" id="MobiDB-lite"/>
    </source>
</evidence>
<evidence type="ECO:0000256" key="2">
    <source>
        <dbReference type="ARBA" id="ARBA00022618"/>
    </source>
</evidence>
<evidence type="ECO:0000256" key="1">
    <source>
        <dbReference type="ARBA" id="ARBA00006955"/>
    </source>
</evidence>
<feature type="domain" description="Cyclin-like" evidence="7">
    <location>
        <begin position="262"/>
        <end position="343"/>
    </location>
</feature>
<dbReference type="Proteomes" id="UP001066276">
    <property type="component" value="Chromosome 3_2"/>
</dbReference>